<dbReference type="Pfam" id="PF19650">
    <property type="entry name" value="DUF6153"/>
    <property type="match status" value="1"/>
</dbReference>
<feature type="transmembrane region" description="Helical" evidence="1">
    <location>
        <begin position="106"/>
        <end position="126"/>
    </location>
</feature>
<keyword evidence="1" id="KW-1133">Transmembrane helix</keyword>
<keyword evidence="3" id="KW-1185">Reference proteome</keyword>
<keyword evidence="1" id="KW-0812">Transmembrane</keyword>
<dbReference type="EMBL" id="VIVK01000001">
    <property type="protein sequence ID" value="TWD81681.1"/>
    <property type="molecule type" value="Genomic_DNA"/>
</dbReference>
<evidence type="ECO:0000313" key="2">
    <source>
        <dbReference type="EMBL" id="TWD81681.1"/>
    </source>
</evidence>
<protein>
    <submittedName>
        <fullName evidence="2">Uncharacterized protein</fullName>
    </submittedName>
</protein>
<organism evidence="2 3">
    <name type="scientific">Kribbella amoyensis</name>
    <dbReference type="NCBI Taxonomy" id="996641"/>
    <lineage>
        <taxon>Bacteria</taxon>
        <taxon>Bacillati</taxon>
        <taxon>Actinomycetota</taxon>
        <taxon>Actinomycetes</taxon>
        <taxon>Propionibacteriales</taxon>
        <taxon>Kribbellaceae</taxon>
        <taxon>Kribbella</taxon>
    </lineage>
</organism>
<comment type="caution">
    <text evidence="2">The sequence shown here is derived from an EMBL/GenBank/DDBJ whole genome shotgun (WGS) entry which is preliminary data.</text>
</comment>
<feature type="transmembrane region" description="Helical" evidence="1">
    <location>
        <begin position="16"/>
        <end position="34"/>
    </location>
</feature>
<dbReference type="Proteomes" id="UP000318380">
    <property type="component" value="Unassembled WGS sequence"/>
</dbReference>
<proteinExistence type="predicted"/>
<dbReference type="AlphaFoldDB" id="A0A561BS27"/>
<gene>
    <name evidence="2" type="ORF">FB561_2802</name>
</gene>
<reference evidence="2 3" key="1">
    <citation type="submission" date="2019-06" db="EMBL/GenBank/DDBJ databases">
        <title>Sequencing the genomes of 1000 actinobacteria strains.</title>
        <authorList>
            <person name="Klenk H.-P."/>
        </authorList>
    </citation>
    <scope>NUCLEOTIDE SEQUENCE [LARGE SCALE GENOMIC DNA]</scope>
    <source>
        <strain evidence="2 3">DSM 24683</strain>
    </source>
</reference>
<accession>A0A561BS27</accession>
<sequence>MGAVTRWRERIRQGPVKALVVVCVLAGVFAMHGLTGSHDAAMALGHEMPAPSMAGRSVADIGAVAPMSHGDPAVPGVNPAVADVPPSAGVGVELTASDGDGHLHGLGEVCLAMLAALSLALVAALVSRSLVAAYPVEMALPVTRLAIDGALPPWRRPSLSKLCVLRT</sequence>
<dbReference type="InterPro" id="IPR046151">
    <property type="entry name" value="DUF6153"/>
</dbReference>
<name>A0A561BS27_9ACTN</name>
<keyword evidence="1" id="KW-0472">Membrane</keyword>
<evidence type="ECO:0000313" key="3">
    <source>
        <dbReference type="Proteomes" id="UP000318380"/>
    </source>
</evidence>
<evidence type="ECO:0000256" key="1">
    <source>
        <dbReference type="SAM" id="Phobius"/>
    </source>
</evidence>